<evidence type="ECO:0000313" key="2">
    <source>
        <dbReference type="EMBL" id="OAF65051.1"/>
    </source>
</evidence>
<dbReference type="PANTHER" id="PTHR46274:SF6">
    <property type="entry name" value="TYR_PHOSPHATASE_2 DOMAIN-CONTAINING PROTEIN"/>
    <property type="match status" value="1"/>
</dbReference>
<accession>A0A177AUH4</accession>
<dbReference type="Gene3D" id="3.90.190.10">
    <property type="entry name" value="Protein tyrosine phosphatase superfamily"/>
    <property type="match status" value="1"/>
</dbReference>
<evidence type="ECO:0000259" key="1">
    <source>
        <dbReference type="PROSITE" id="PS50056"/>
    </source>
</evidence>
<feature type="domain" description="Tyrosine specific protein phosphatases" evidence="1">
    <location>
        <begin position="15"/>
        <end position="68"/>
    </location>
</feature>
<dbReference type="PROSITE" id="PS50056">
    <property type="entry name" value="TYR_PHOSPHATASE_2"/>
    <property type="match status" value="1"/>
</dbReference>
<dbReference type="OrthoDB" id="273181at2759"/>
<name>A0A177AUH4_9BILA</name>
<dbReference type="EMBL" id="LWCA01001471">
    <property type="protein sequence ID" value="OAF65051.1"/>
    <property type="molecule type" value="Genomic_DNA"/>
</dbReference>
<keyword evidence="3" id="KW-1185">Reference proteome</keyword>
<sequence length="97" mass="11433">MGSRHIELKDIENCLNFINSINSKYPGKSTYVHCKAGRTRSAIIVACYLINEKKKSPNEAIEFLEKLRHVKFYPYSIEIMNKFYKLKQSAEKLKRIY</sequence>
<reference evidence="2 3" key="1">
    <citation type="submission" date="2016-04" db="EMBL/GenBank/DDBJ databases">
        <title>The genome of Intoshia linei affirms orthonectids as highly simplified spiralians.</title>
        <authorList>
            <person name="Mikhailov K.V."/>
            <person name="Slusarev G.S."/>
            <person name="Nikitin M.A."/>
            <person name="Logacheva M.D."/>
            <person name="Penin A."/>
            <person name="Aleoshin V."/>
            <person name="Panchin Y.V."/>
        </authorList>
    </citation>
    <scope>NUCLEOTIDE SEQUENCE [LARGE SCALE GENOMIC DNA]</scope>
    <source>
        <strain evidence="2">Intl2013</strain>
        <tissue evidence="2">Whole animal</tissue>
    </source>
</reference>
<proteinExistence type="predicted"/>
<dbReference type="InterPro" id="IPR016130">
    <property type="entry name" value="Tyr_Pase_AS"/>
</dbReference>
<organism evidence="2 3">
    <name type="scientific">Intoshia linei</name>
    <dbReference type="NCBI Taxonomy" id="1819745"/>
    <lineage>
        <taxon>Eukaryota</taxon>
        <taxon>Metazoa</taxon>
        <taxon>Spiralia</taxon>
        <taxon>Lophotrochozoa</taxon>
        <taxon>Mesozoa</taxon>
        <taxon>Orthonectida</taxon>
        <taxon>Rhopaluridae</taxon>
        <taxon>Intoshia</taxon>
    </lineage>
</organism>
<evidence type="ECO:0000313" key="3">
    <source>
        <dbReference type="Proteomes" id="UP000078046"/>
    </source>
</evidence>
<gene>
    <name evidence="2" type="ORF">A3Q56_07234</name>
</gene>
<dbReference type="Proteomes" id="UP000078046">
    <property type="component" value="Unassembled WGS sequence"/>
</dbReference>
<dbReference type="Pfam" id="PF00782">
    <property type="entry name" value="DSPc"/>
    <property type="match status" value="1"/>
</dbReference>
<dbReference type="AlphaFoldDB" id="A0A177AUH4"/>
<dbReference type="PANTHER" id="PTHR46274">
    <property type="entry name" value="PHOSPHATIDYLINOSITOL PHOSPHATASE"/>
    <property type="match status" value="1"/>
</dbReference>
<dbReference type="SUPFAM" id="SSF52799">
    <property type="entry name" value="(Phosphotyrosine protein) phosphatases II"/>
    <property type="match status" value="1"/>
</dbReference>
<dbReference type="InterPro" id="IPR000340">
    <property type="entry name" value="Dual-sp_phosphatase_cat-dom"/>
</dbReference>
<comment type="caution">
    <text evidence="2">The sequence shown here is derived from an EMBL/GenBank/DDBJ whole genome shotgun (WGS) entry which is preliminary data.</text>
</comment>
<dbReference type="PROSITE" id="PS00383">
    <property type="entry name" value="TYR_PHOSPHATASE_1"/>
    <property type="match status" value="1"/>
</dbReference>
<dbReference type="InterPro" id="IPR029021">
    <property type="entry name" value="Prot-tyrosine_phosphatase-like"/>
</dbReference>
<protein>
    <recommendedName>
        <fullName evidence="1">Tyrosine specific protein phosphatases domain-containing protein</fullName>
    </recommendedName>
</protein>
<dbReference type="InterPro" id="IPR000387">
    <property type="entry name" value="Tyr_Pase_dom"/>
</dbReference>